<feature type="transmembrane region" description="Helical" evidence="1">
    <location>
        <begin position="51"/>
        <end position="73"/>
    </location>
</feature>
<comment type="caution">
    <text evidence="2">The sequence shown here is derived from an EMBL/GenBank/DDBJ whole genome shotgun (WGS) entry which is preliminary data.</text>
</comment>
<accession>A0A540NF10</accession>
<protein>
    <submittedName>
        <fullName evidence="2">Uncharacterized protein</fullName>
    </submittedName>
</protein>
<reference evidence="2 3" key="1">
    <citation type="journal article" date="2019" name="G3 (Bethesda)">
        <title>Sequencing of a Wild Apple (Malus baccata) Genome Unravels the Differences Between Cultivated and Wild Apple Species Regarding Disease Resistance and Cold Tolerance.</title>
        <authorList>
            <person name="Chen X."/>
        </authorList>
    </citation>
    <scope>NUCLEOTIDE SEQUENCE [LARGE SCALE GENOMIC DNA]</scope>
    <source>
        <strain evidence="3">cv. Shandingzi</strain>
        <tissue evidence="2">Leaves</tissue>
    </source>
</reference>
<name>A0A540NF10_MALBA</name>
<proteinExistence type="predicted"/>
<dbReference type="EMBL" id="VIEB01000055">
    <property type="protein sequence ID" value="TQE09611.1"/>
    <property type="molecule type" value="Genomic_DNA"/>
</dbReference>
<dbReference type="AlphaFoldDB" id="A0A540NF10"/>
<keyword evidence="1" id="KW-0812">Transmembrane</keyword>
<organism evidence="2 3">
    <name type="scientific">Malus baccata</name>
    <name type="common">Siberian crab apple</name>
    <name type="synonym">Pyrus baccata</name>
    <dbReference type="NCBI Taxonomy" id="106549"/>
    <lineage>
        <taxon>Eukaryota</taxon>
        <taxon>Viridiplantae</taxon>
        <taxon>Streptophyta</taxon>
        <taxon>Embryophyta</taxon>
        <taxon>Tracheophyta</taxon>
        <taxon>Spermatophyta</taxon>
        <taxon>Magnoliopsida</taxon>
        <taxon>eudicotyledons</taxon>
        <taxon>Gunneridae</taxon>
        <taxon>Pentapetalae</taxon>
        <taxon>rosids</taxon>
        <taxon>fabids</taxon>
        <taxon>Rosales</taxon>
        <taxon>Rosaceae</taxon>
        <taxon>Amygdaloideae</taxon>
        <taxon>Maleae</taxon>
        <taxon>Malus</taxon>
    </lineage>
</organism>
<dbReference type="Proteomes" id="UP000315295">
    <property type="component" value="Unassembled WGS sequence"/>
</dbReference>
<keyword evidence="3" id="KW-1185">Reference proteome</keyword>
<evidence type="ECO:0000313" key="2">
    <source>
        <dbReference type="EMBL" id="TQE09611.1"/>
    </source>
</evidence>
<keyword evidence="1" id="KW-1133">Transmembrane helix</keyword>
<sequence length="78" mass="8941">MTDQEANTSAPTMTGMIVDDTYEFSALRFFDFIKEESEDDWRKAELWFDCALAYALSHTSASLMHLSILLLFYSNCAL</sequence>
<evidence type="ECO:0000256" key="1">
    <source>
        <dbReference type="SAM" id="Phobius"/>
    </source>
</evidence>
<evidence type="ECO:0000313" key="3">
    <source>
        <dbReference type="Proteomes" id="UP000315295"/>
    </source>
</evidence>
<keyword evidence="1" id="KW-0472">Membrane</keyword>
<dbReference type="STRING" id="106549.A0A540NF10"/>
<gene>
    <name evidence="2" type="ORF">C1H46_004830</name>
</gene>